<proteinExistence type="predicted"/>
<evidence type="ECO:0000313" key="2">
    <source>
        <dbReference type="Proteomes" id="UP000054342"/>
    </source>
</evidence>
<dbReference type="Gene3D" id="2.60.120.650">
    <property type="entry name" value="Cupin"/>
    <property type="match status" value="1"/>
</dbReference>
<accession>A0A0D2BT54</accession>
<name>A0A0D2BT54_9EURO</name>
<gene>
    <name evidence="1" type="ORF">PV05_04392</name>
</gene>
<organism evidence="1 2">
    <name type="scientific">Exophiala xenobiotica</name>
    <dbReference type="NCBI Taxonomy" id="348802"/>
    <lineage>
        <taxon>Eukaryota</taxon>
        <taxon>Fungi</taxon>
        <taxon>Dikarya</taxon>
        <taxon>Ascomycota</taxon>
        <taxon>Pezizomycotina</taxon>
        <taxon>Eurotiomycetes</taxon>
        <taxon>Chaetothyriomycetidae</taxon>
        <taxon>Chaetothyriales</taxon>
        <taxon>Herpotrichiellaceae</taxon>
        <taxon>Exophiala</taxon>
    </lineage>
</organism>
<dbReference type="HOGENOM" id="CLU_1758834_0_0_1"/>
<dbReference type="EMBL" id="KN847319">
    <property type="protein sequence ID" value="KIW55661.1"/>
    <property type="molecule type" value="Genomic_DNA"/>
</dbReference>
<dbReference type="AlphaFoldDB" id="A0A0D2BT54"/>
<dbReference type="Proteomes" id="UP000054342">
    <property type="component" value="Unassembled WGS sequence"/>
</dbReference>
<dbReference type="OrthoDB" id="1678912at2759"/>
<reference evidence="1 2" key="1">
    <citation type="submission" date="2015-01" db="EMBL/GenBank/DDBJ databases">
        <title>The Genome Sequence of Exophiala xenobiotica CBS118157.</title>
        <authorList>
            <consortium name="The Broad Institute Genomics Platform"/>
            <person name="Cuomo C."/>
            <person name="de Hoog S."/>
            <person name="Gorbushina A."/>
            <person name="Stielow B."/>
            <person name="Teixiera M."/>
            <person name="Abouelleil A."/>
            <person name="Chapman S.B."/>
            <person name="Priest M."/>
            <person name="Young S.K."/>
            <person name="Wortman J."/>
            <person name="Nusbaum C."/>
            <person name="Birren B."/>
        </authorList>
    </citation>
    <scope>NUCLEOTIDE SEQUENCE [LARGE SCALE GENOMIC DNA]</scope>
    <source>
        <strain evidence="1 2">CBS 118157</strain>
    </source>
</reference>
<dbReference type="RefSeq" id="XP_013316245.1">
    <property type="nucleotide sequence ID" value="XM_013460791.1"/>
</dbReference>
<sequence>MIANEVVTAIQDQLAKSPTRDIQLRMEGLLSWVPLLSKPIPGIDTPFAYVPGRVGAMFALHREDWNLASLDVLYRGRKMWEGNAYSHRSGDALSACLANIAISRRPIPNEQSSDSTLDSESIVTSLKPVCDASTQVLDCNSLDHRGTG</sequence>
<keyword evidence="2" id="KW-1185">Reference proteome</keyword>
<evidence type="ECO:0000313" key="1">
    <source>
        <dbReference type="EMBL" id="KIW55661.1"/>
    </source>
</evidence>
<protein>
    <submittedName>
        <fullName evidence="1">Uncharacterized protein</fullName>
    </submittedName>
</protein>
<dbReference type="GeneID" id="25326300"/>